<organism evidence="2 3">
    <name type="scientific">Thermanaerovibrio velox DSM 12556</name>
    <dbReference type="NCBI Taxonomy" id="926567"/>
    <lineage>
        <taxon>Bacteria</taxon>
        <taxon>Thermotogati</taxon>
        <taxon>Synergistota</taxon>
        <taxon>Synergistia</taxon>
        <taxon>Synergistales</taxon>
        <taxon>Synergistaceae</taxon>
        <taxon>Thermanaerovibrio</taxon>
    </lineage>
</organism>
<protein>
    <recommendedName>
        <fullName evidence="1">MOSC domain-containing protein</fullName>
    </recommendedName>
</protein>
<dbReference type="EMBL" id="CM001377">
    <property type="protein sequence ID" value="EHM09216.1"/>
    <property type="molecule type" value="Genomic_DNA"/>
</dbReference>
<reference evidence="2 3" key="1">
    <citation type="submission" date="2011-10" db="EMBL/GenBank/DDBJ databases">
        <title>The Noncontiguous Finished genome of Thermanaerovibrio velox DSM 12556.</title>
        <authorList>
            <consortium name="US DOE Joint Genome Institute (JGI-PGF)"/>
            <person name="Lucas S."/>
            <person name="Copeland A."/>
            <person name="Lapidus A."/>
            <person name="Glavina del Rio T."/>
            <person name="Dalin E."/>
            <person name="Tice H."/>
            <person name="Bruce D."/>
            <person name="Goodwin L."/>
            <person name="Pitluck S."/>
            <person name="Peters L."/>
            <person name="Mikhailova N."/>
            <person name="Teshima H."/>
            <person name="Kyrpides N."/>
            <person name="Mavromatis K."/>
            <person name="Ivanova N."/>
            <person name="Markowitz V."/>
            <person name="Cheng J.-F."/>
            <person name="Hugenholtz P."/>
            <person name="Woyke T."/>
            <person name="Wu D."/>
            <person name="Spring S."/>
            <person name="Brambilla E.-M."/>
            <person name="Klenk H.-P."/>
            <person name="Eisen J.A."/>
        </authorList>
    </citation>
    <scope>NUCLEOTIDE SEQUENCE [LARGE SCALE GENOMIC DNA]</scope>
    <source>
        <strain evidence="2 3">DSM 12556</strain>
    </source>
</reference>
<dbReference type="InterPro" id="IPR011037">
    <property type="entry name" value="Pyrv_Knase-like_insert_dom_sf"/>
</dbReference>
<accession>H0UMS1</accession>
<dbReference type="SUPFAM" id="SSF50800">
    <property type="entry name" value="PK beta-barrel domain-like"/>
    <property type="match status" value="1"/>
</dbReference>
<dbReference type="GO" id="GO:0030170">
    <property type="term" value="F:pyridoxal phosphate binding"/>
    <property type="evidence" value="ECO:0007669"/>
    <property type="project" value="InterPro"/>
</dbReference>
<dbReference type="STRING" id="926567.TheveDRAFT_0027"/>
<keyword evidence="3" id="KW-1185">Reference proteome</keyword>
<dbReference type="GO" id="GO:0030151">
    <property type="term" value="F:molybdenum ion binding"/>
    <property type="evidence" value="ECO:0007669"/>
    <property type="project" value="InterPro"/>
</dbReference>
<dbReference type="AlphaFoldDB" id="H0UMS1"/>
<dbReference type="Gene3D" id="2.40.33.20">
    <property type="entry name" value="PK beta-barrel domain-like"/>
    <property type="match status" value="1"/>
</dbReference>
<dbReference type="PROSITE" id="PS51340">
    <property type="entry name" value="MOSC"/>
    <property type="match status" value="1"/>
</dbReference>
<dbReference type="Proteomes" id="UP000005730">
    <property type="component" value="Chromosome"/>
</dbReference>
<dbReference type="HOGENOM" id="CLU_122785_1_0_0"/>
<dbReference type="OrthoDB" id="4928at2"/>
<dbReference type="Pfam" id="PF03473">
    <property type="entry name" value="MOSC"/>
    <property type="match status" value="1"/>
</dbReference>
<dbReference type="InterPro" id="IPR005302">
    <property type="entry name" value="MoCF_Sase_C"/>
</dbReference>
<dbReference type="RefSeq" id="WP_006582707.1">
    <property type="nucleotide sequence ID" value="NZ_CM001377.1"/>
</dbReference>
<evidence type="ECO:0000313" key="3">
    <source>
        <dbReference type="Proteomes" id="UP000005730"/>
    </source>
</evidence>
<evidence type="ECO:0000313" key="2">
    <source>
        <dbReference type="EMBL" id="EHM09216.1"/>
    </source>
</evidence>
<dbReference type="GO" id="GO:0003824">
    <property type="term" value="F:catalytic activity"/>
    <property type="evidence" value="ECO:0007669"/>
    <property type="project" value="InterPro"/>
</dbReference>
<proteinExistence type="predicted"/>
<feature type="domain" description="MOSC" evidence="1">
    <location>
        <begin position="20"/>
        <end position="143"/>
    </location>
</feature>
<evidence type="ECO:0000259" key="1">
    <source>
        <dbReference type="PROSITE" id="PS51340"/>
    </source>
</evidence>
<sequence length="149" mass="16155">MSSARLTAVCVSEDRREPKRPVDEALFVQGKGIEGDSHFGIGERQVSLLRLEDILTAQGEAGFPFPPGSLAENLVVEGLGEDIRPGQILSIGSVRLRVVEKGKKPGEPHTYDYRGWCLLPSKGFFLEVLQGGRVKTPAKVVLEDGDLDG</sequence>
<gene>
    <name evidence="2" type="ORF">TheveDRAFT_0027</name>
</gene>
<dbReference type="eggNOG" id="COG2258">
    <property type="taxonomic scope" value="Bacteria"/>
</dbReference>
<name>H0UMS1_9BACT</name>